<dbReference type="InterPro" id="IPR055762">
    <property type="entry name" value="DUF7338"/>
</dbReference>
<name>A0A6J5KQU9_9CAUD</name>
<reference evidence="2" key="1">
    <citation type="submission" date="2020-04" db="EMBL/GenBank/DDBJ databases">
        <authorList>
            <person name="Chiriac C."/>
            <person name="Salcher M."/>
            <person name="Ghai R."/>
            <person name="Kavagutti S V."/>
        </authorList>
    </citation>
    <scope>NUCLEOTIDE SEQUENCE</scope>
</reference>
<dbReference type="EMBL" id="LR796168">
    <property type="protein sequence ID" value="CAB4123373.1"/>
    <property type="molecule type" value="Genomic_DNA"/>
</dbReference>
<accession>A0A6J5KQU9</accession>
<dbReference type="Pfam" id="PF24027">
    <property type="entry name" value="DUF7338"/>
    <property type="match status" value="1"/>
</dbReference>
<evidence type="ECO:0000256" key="1">
    <source>
        <dbReference type="SAM" id="Phobius"/>
    </source>
</evidence>
<evidence type="ECO:0000313" key="2">
    <source>
        <dbReference type="EMBL" id="CAB4123373.1"/>
    </source>
</evidence>
<gene>
    <name evidence="2" type="ORF">UFOVP41_42</name>
</gene>
<sequence length="180" mass="20873">MNYILYPFYVALNLSMTLIAYIIAPILPLFAVQKDGWLDNHSTWGIGPRLPTWLNWFMTPDNSLDGDRTFEQINGRSYWAKVKWLWRNPAYSVCLKYINTIQNQTFVKGDDSIKDNDNAKAGWVFVRCAGLFQFVWITPIGNNRCFYLNIGWNIRGTLHTVPVEAYQATFAFSPRISGFR</sequence>
<keyword evidence="1" id="KW-1133">Transmembrane helix</keyword>
<keyword evidence="1" id="KW-0812">Transmembrane</keyword>
<protein>
    <submittedName>
        <fullName evidence="2">Uncharacterized protein</fullName>
    </submittedName>
</protein>
<organism evidence="2">
    <name type="scientific">uncultured Caudovirales phage</name>
    <dbReference type="NCBI Taxonomy" id="2100421"/>
    <lineage>
        <taxon>Viruses</taxon>
        <taxon>Duplodnaviria</taxon>
        <taxon>Heunggongvirae</taxon>
        <taxon>Uroviricota</taxon>
        <taxon>Caudoviricetes</taxon>
        <taxon>Peduoviridae</taxon>
        <taxon>Maltschvirus</taxon>
        <taxon>Maltschvirus maltsch</taxon>
    </lineage>
</organism>
<keyword evidence="1" id="KW-0472">Membrane</keyword>
<proteinExistence type="predicted"/>
<feature type="transmembrane region" description="Helical" evidence="1">
    <location>
        <begin position="6"/>
        <end position="32"/>
    </location>
</feature>